<dbReference type="AlphaFoldDB" id="A0A401FVB4"/>
<dbReference type="Proteomes" id="UP000288096">
    <property type="component" value="Unassembled WGS sequence"/>
</dbReference>
<evidence type="ECO:0000313" key="9">
    <source>
        <dbReference type="EMBL" id="GBC60912.1"/>
    </source>
</evidence>
<evidence type="ECO:0000256" key="6">
    <source>
        <dbReference type="SAM" id="Coils"/>
    </source>
</evidence>
<evidence type="ECO:0000256" key="4">
    <source>
        <dbReference type="ARBA" id="ARBA00022989"/>
    </source>
</evidence>
<feature type="transmembrane region" description="Helical" evidence="7">
    <location>
        <begin position="21"/>
        <end position="44"/>
    </location>
</feature>
<keyword evidence="3 7" id="KW-0812">Transmembrane</keyword>
<name>A0A401FVB4_9BACT</name>
<evidence type="ECO:0000256" key="5">
    <source>
        <dbReference type="ARBA" id="ARBA00023136"/>
    </source>
</evidence>
<evidence type="ECO:0000259" key="8">
    <source>
        <dbReference type="Pfam" id="PF02706"/>
    </source>
</evidence>
<keyword evidence="2" id="KW-1003">Cell membrane</keyword>
<evidence type="ECO:0000256" key="2">
    <source>
        <dbReference type="ARBA" id="ARBA00022475"/>
    </source>
</evidence>
<keyword evidence="5 7" id="KW-0472">Membrane</keyword>
<reference evidence="10" key="2">
    <citation type="submission" date="2019-01" db="EMBL/GenBank/DDBJ databases">
        <title>Genome sequence of Desulfonema ishimotonii strain Tokyo 01.</title>
        <authorList>
            <person name="Fukui M."/>
        </authorList>
    </citation>
    <scope>NUCLEOTIDE SEQUENCE [LARGE SCALE GENOMIC DNA]</scope>
    <source>
        <strain evidence="10">Tokyo 01</strain>
    </source>
</reference>
<feature type="domain" description="Polysaccharide chain length determinant N-terminal" evidence="8">
    <location>
        <begin position="6"/>
        <end position="60"/>
    </location>
</feature>
<dbReference type="RefSeq" id="WP_166405001.1">
    <property type="nucleotide sequence ID" value="NZ_BEXT01000001.1"/>
</dbReference>
<keyword evidence="6" id="KW-0175">Coiled coil</keyword>
<organism evidence="9 10">
    <name type="scientific">Desulfonema ishimotonii</name>
    <dbReference type="NCBI Taxonomy" id="45657"/>
    <lineage>
        <taxon>Bacteria</taxon>
        <taxon>Pseudomonadati</taxon>
        <taxon>Thermodesulfobacteriota</taxon>
        <taxon>Desulfobacteria</taxon>
        <taxon>Desulfobacterales</taxon>
        <taxon>Desulfococcaceae</taxon>
        <taxon>Desulfonema</taxon>
    </lineage>
</organism>
<protein>
    <submittedName>
        <fullName evidence="9">LPS biosynthesis protein</fullName>
    </submittedName>
</protein>
<accession>A0A401FVB4</accession>
<keyword evidence="10" id="KW-1185">Reference proteome</keyword>
<evidence type="ECO:0000256" key="1">
    <source>
        <dbReference type="ARBA" id="ARBA00004651"/>
    </source>
</evidence>
<feature type="transmembrane region" description="Helical" evidence="7">
    <location>
        <begin position="544"/>
        <end position="562"/>
    </location>
</feature>
<dbReference type="GO" id="GO:0004713">
    <property type="term" value="F:protein tyrosine kinase activity"/>
    <property type="evidence" value="ECO:0007669"/>
    <property type="project" value="TreeGrafter"/>
</dbReference>
<keyword evidence="4 7" id="KW-1133">Transmembrane helix</keyword>
<sequence length="583" mass="67090">MENQQIEYKDIKGFIRRRKKTFIVVFLLIASAAVIAAFSLPTIYQATATIVIQEQQIPKEYVKSTITSYADERLKAIKRQVMSYDKLKEIIEQYGLYPEMRGKYTMNEIISKMRGAINLESESAKVTNRKTGKKITITIAFILSYENRNPDTVKMVTNVLADLFMEEDVRMREELASVTTAFLEEELKNLKKQIRDHENRISEYKQAHLGELPEYNSVNLQTIARLEREMDQIDSKMRNLQEEKIHLQGQLAGVDPLRPIIVDGKNVAMSPSERLKRLRLELVSLRSKLSDKHPDVRKLKREIRKLESQTTAPGDSVAKLKRLRESEGNLAEMKARLGPKHPDVKKLSREVRLLSKEVARLKTARSLGVMAAKMPDNPTYINLRSQIVSREAAIRGLIRDKGKIREDLRRYHRRVEKSPLVEKEYSELTRDYFSARDKYNEIMKKLMAARVAQGMEDTQRGERFSVKSRARRPEKPFKPNRTAIVFLGVVFASVLGFGMAAMQEFLDHSVKGENDIQRLADIPVLSVISLVETRYEKQRRRTRWVLGGIAGICVIAGALYMVDLYVMPVDELVTTIRTRMAKS</sequence>
<evidence type="ECO:0000313" key="10">
    <source>
        <dbReference type="Proteomes" id="UP000288096"/>
    </source>
</evidence>
<feature type="coiled-coil region" evidence="6">
    <location>
        <begin position="180"/>
        <end position="250"/>
    </location>
</feature>
<dbReference type="EMBL" id="BEXT01000001">
    <property type="protein sequence ID" value="GBC60912.1"/>
    <property type="molecule type" value="Genomic_DNA"/>
</dbReference>
<feature type="transmembrane region" description="Helical" evidence="7">
    <location>
        <begin position="483"/>
        <end position="502"/>
    </location>
</feature>
<dbReference type="Pfam" id="PF02706">
    <property type="entry name" value="Wzz"/>
    <property type="match status" value="1"/>
</dbReference>
<dbReference type="InterPro" id="IPR050445">
    <property type="entry name" value="Bact_polysacc_biosynth/exp"/>
</dbReference>
<reference evidence="10" key="1">
    <citation type="submission" date="2017-11" db="EMBL/GenBank/DDBJ databases">
        <authorList>
            <person name="Watanabe M."/>
            <person name="Kojima H."/>
        </authorList>
    </citation>
    <scope>NUCLEOTIDE SEQUENCE [LARGE SCALE GENOMIC DNA]</scope>
    <source>
        <strain evidence="10">Tokyo 01</strain>
    </source>
</reference>
<dbReference type="GO" id="GO:0005886">
    <property type="term" value="C:plasma membrane"/>
    <property type="evidence" value="ECO:0007669"/>
    <property type="project" value="UniProtKB-SubCell"/>
</dbReference>
<dbReference type="PANTHER" id="PTHR32309:SF13">
    <property type="entry name" value="FERRIC ENTEROBACTIN TRANSPORT PROTEIN FEPE"/>
    <property type="match status" value="1"/>
</dbReference>
<gene>
    <name evidence="9" type="ORF">DENIS_1872</name>
</gene>
<evidence type="ECO:0000256" key="7">
    <source>
        <dbReference type="SAM" id="Phobius"/>
    </source>
</evidence>
<dbReference type="InterPro" id="IPR003856">
    <property type="entry name" value="LPS_length_determ_N"/>
</dbReference>
<proteinExistence type="predicted"/>
<evidence type="ECO:0000256" key="3">
    <source>
        <dbReference type="ARBA" id="ARBA00022692"/>
    </source>
</evidence>
<comment type="subcellular location">
    <subcellularLocation>
        <location evidence="1">Cell membrane</location>
        <topology evidence="1">Multi-pass membrane protein</topology>
    </subcellularLocation>
</comment>
<comment type="caution">
    <text evidence="9">The sequence shown here is derived from an EMBL/GenBank/DDBJ whole genome shotgun (WGS) entry which is preliminary data.</text>
</comment>
<dbReference type="PANTHER" id="PTHR32309">
    <property type="entry name" value="TYROSINE-PROTEIN KINASE"/>
    <property type="match status" value="1"/>
</dbReference>